<dbReference type="EMBL" id="KZ825160">
    <property type="protein sequence ID" value="PYI17084.1"/>
    <property type="molecule type" value="Genomic_DNA"/>
</dbReference>
<dbReference type="AlphaFoldDB" id="A0A2V5H636"/>
<name>A0A2V5H636_ASPV1</name>
<organism evidence="2 3">
    <name type="scientific">Aspergillus violaceofuscus (strain CBS 115571)</name>
    <dbReference type="NCBI Taxonomy" id="1450538"/>
    <lineage>
        <taxon>Eukaryota</taxon>
        <taxon>Fungi</taxon>
        <taxon>Dikarya</taxon>
        <taxon>Ascomycota</taxon>
        <taxon>Pezizomycotina</taxon>
        <taxon>Eurotiomycetes</taxon>
        <taxon>Eurotiomycetidae</taxon>
        <taxon>Eurotiales</taxon>
        <taxon>Aspergillaceae</taxon>
        <taxon>Aspergillus</taxon>
    </lineage>
</organism>
<dbReference type="Proteomes" id="UP000249829">
    <property type="component" value="Unassembled WGS sequence"/>
</dbReference>
<evidence type="ECO:0000256" key="1">
    <source>
        <dbReference type="SAM" id="MobiDB-lite"/>
    </source>
</evidence>
<proteinExistence type="predicted"/>
<accession>A0A2V5H636</accession>
<keyword evidence="3" id="KW-1185">Reference proteome</keyword>
<feature type="region of interest" description="Disordered" evidence="1">
    <location>
        <begin position="58"/>
        <end position="80"/>
    </location>
</feature>
<sequence>MGRCKQWNGTYTYISNSGIAGAGRGVAEKSPRDAVLIQYRHQYQSHYQTAIPSVFGPNPPSYSKLGGGGGYHPTPNQAPV</sequence>
<evidence type="ECO:0000313" key="2">
    <source>
        <dbReference type="EMBL" id="PYI17084.1"/>
    </source>
</evidence>
<reference evidence="2 3" key="1">
    <citation type="submission" date="2018-02" db="EMBL/GenBank/DDBJ databases">
        <title>The genomes of Aspergillus section Nigri reveals drivers in fungal speciation.</title>
        <authorList>
            <consortium name="DOE Joint Genome Institute"/>
            <person name="Vesth T.C."/>
            <person name="Nybo J."/>
            <person name="Theobald S."/>
            <person name="Brandl J."/>
            <person name="Frisvad J.C."/>
            <person name="Nielsen K.F."/>
            <person name="Lyhne E.K."/>
            <person name="Kogle M.E."/>
            <person name="Kuo A."/>
            <person name="Riley R."/>
            <person name="Clum A."/>
            <person name="Nolan M."/>
            <person name="Lipzen A."/>
            <person name="Salamov A."/>
            <person name="Henrissat B."/>
            <person name="Wiebenga A."/>
            <person name="De vries R.P."/>
            <person name="Grigoriev I.V."/>
            <person name="Mortensen U.H."/>
            <person name="Andersen M.R."/>
            <person name="Baker S.E."/>
        </authorList>
    </citation>
    <scope>NUCLEOTIDE SEQUENCE [LARGE SCALE GENOMIC DNA]</scope>
    <source>
        <strain evidence="2 3">CBS 115571</strain>
    </source>
</reference>
<evidence type="ECO:0000313" key="3">
    <source>
        <dbReference type="Proteomes" id="UP000249829"/>
    </source>
</evidence>
<protein>
    <submittedName>
        <fullName evidence="2">Uncharacterized protein</fullName>
    </submittedName>
</protein>
<gene>
    <name evidence="2" type="ORF">BO99DRAFT_204594</name>
</gene>